<reference evidence="3" key="1">
    <citation type="submission" date="2022-11" db="UniProtKB">
        <authorList>
            <consortium name="WormBaseParasite"/>
        </authorList>
    </citation>
    <scope>IDENTIFICATION</scope>
</reference>
<evidence type="ECO:0000313" key="3">
    <source>
        <dbReference type="WBParaSite" id="PDA_v2.g15078.t1"/>
    </source>
</evidence>
<dbReference type="AlphaFoldDB" id="A0A914PAG9"/>
<dbReference type="PANTHER" id="PTHR22050:SF0">
    <property type="entry name" value="TRANSMEMBRANE PROTEIN 131 HOMOLOG"/>
    <property type="match status" value="1"/>
</dbReference>
<dbReference type="Pfam" id="PF24499">
    <property type="entry name" value="Ig_TMEM131L_4"/>
    <property type="match status" value="1"/>
</dbReference>
<protein>
    <submittedName>
        <fullName evidence="3">Transmembrane protein 131-like conserved domain-containing protein</fullName>
    </submittedName>
</protein>
<evidence type="ECO:0000313" key="2">
    <source>
        <dbReference type="Proteomes" id="UP000887578"/>
    </source>
</evidence>
<dbReference type="WBParaSite" id="PDA_v2.g15078.t1">
    <property type="protein sequence ID" value="PDA_v2.g15078.t1"/>
    <property type="gene ID" value="PDA_v2.g15078"/>
</dbReference>
<keyword evidence="2" id="KW-1185">Reference proteome</keyword>
<accession>A0A914PAG9</accession>
<sequence>MFSLRDTELFTLKPNSPVPKLREEVEKVVGSNIPRFTLSMVLQPKMKTRIRIGFLPTDYDLHSSLLIIRNNLTVIEPVVLYGQGARIDVKVENKTTRAEPSLFDIQPIHLKDCFNPKRKFIN</sequence>
<dbReference type="Proteomes" id="UP000887578">
    <property type="component" value="Unplaced"/>
</dbReference>
<evidence type="ECO:0000259" key="1">
    <source>
        <dbReference type="Pfam" id="PF24499"/>
    </source>
</evidence>
<dbReference type="PANTHER" id="PTHR22050">
    <property type="entry name" value="RW1 PROTEIN HOMOLOG"/>
    <property type="match status" value="1"/>
</dbReference>
<name>A0A914PAG9_9BILA</name>
<dbReference type="GO" id="GO:0016020">
    <property type="term" value="C:membrane"/>
    <property type="evidence" value="ECO:0007669"/>
    <property type="project" value="TreeGrafter"/>
</dbReference>
<dbReference type="InterPro" id="IPR039877">
    <property type="entry name" value="TMEM131-like"/>
</dbReference>
<dbReference type="InterPro" id="IPR055436">
    <property type="entry name" value="Ig_TMEM131L_4"/>
</dbReference>
<organism evidence="2 3">
    <name type="scientific">Panagrolaimus davidi</name>
    <dbReference type="NCBI Taxonomy" id="227884"/>
    <lineage>
        <taxon>Eukaryota</taxon>
        <taxon>Metazoa</taxon>
        <taxon>Ecdysozoa</taxon>
        <taxon>Nematoda</taxon>
        <taxon>Chromadorea</taxon>
        <taxon>Rhabditida</taxon>
        <taxon>Tylenchina</taxon>
        <taxon>Panagrolaimomorpha</taxon>
        <taxon>Panagrolaimoidea</taxon>
        <taxon>Panagrolaimidae</taxon>
        <taxon>Panagrolaimus</taxon>
    </lineage>
</organism>
<feature type="domain" description="TMEM131L fourth Ig-like" evidence="1">
    <location>
        <begin position="1"/>
        <end position="85"/>
    </location>
</feature>
<proteinExistence type="predicted"/>